<organism evidence="2 3">
    <name type="scientific">Romanomermis culicivorax</name>
    <name type="common">Nematode worm</name>
    <dbReference type="NCBI Taxonomy" id="13658"/>
    <lineage>
        <taxon>Eukaryota</taxon>
        <taxon>Metazoa</taxon>
        <taxon>Ecdysozoa</taxon>
        <taxon>Nematoda</taxon>
        <taxon>Enoplea</taxon>
        <taxon>Dorylaimia</taxon>
        <taxon>Mermithida</taxon>
        <taxon>Mermithoidea</taxon>
        <taxon>Mermithidae</taxon>
        <taxon>Romanomermis</taxon>
    </lineage>
</organism>
<dbReference type="InterPro" id="IPR002110">
    <property type="entry name" value="Ankyrin_rpt"/>
</dbReference>
<dbReference type="Pfam" id="PF00023">
    <property type="entry name" value="Ank"/>
    <property type="match status" value="1"/>
</dbReference>
<evidence type="ECO:0000313" key="3">
    <source>
        <dbReference type="WBParaSite" id="nRc.2.0.1.t41954-RA"/>
    </source>
</evidence>
<accession>A0A915KST4</accession>
<dbReference type="AlphaFoldDB" id="A0A915KST4"/>
<feature type="repeat" description="ANK" evidence="1">
    <location>
        <begin position="57"/>
        <end position="89"/>
    </location>
</feature>
<evidence type="ECO:0000256" key="1">
    <source>
        <dbReference type="PROSITE-ProRule" id="PRU00023"/>
    </source>
</evidence>
<dbReference type="PANTHER" id="PTHR24116">
    <property type="entry name" value="KINASE D-INTERACTING SUBSTRATE OF 220 KDA"/>
    <property type="match status" value="1"/>
</dbReference>
<reference evidence="3" key="1">
    <citation type="submission" date="2022-11" db="UniProtKB">
        <authorList>
            <consortium name="WormBaseParasite"/>
        </authorList>
    </citation>
    <scope>IDENTIFICATION</scope>
</reference>
<dbReference type="GO" id="GO:0019887">
    <property type="term" value="F:protein kinase regulator activity"/>
    <property type="evidence" value="ECO:0007669"/>
    <property type="project" value="TreeGrafter"/>
</dbReference>
<keyword evidence="2" id="KW-1185">Reference proteome</keyword>
<dbReference type="GO" id="GO:0030165">
    <property type="term" value="F:PDZ domain binding"/>
    <property type="evidence" value="ECO:0007669"/>
    <property type="project" value="TreeGrafter"/>
</dbReference>
<dbReference type="Gene3D" id="1.25.40.20">
    <property type="entry name" value="Ankyrin repeat-containing domain"/>
    <property type="match status" value="2"/>
</dbReference>
<dbReference type="Proteomes" id="UP000887565">
    <property type="component" value="Unplaced"/>
</dbReference>
<dbReference type="Pfam" id="PF12796">
    <property type="entry name" value="Ank_2"/>
    <property type="match status" value="1"/>
</dbReference>
<dbReference type="PROSITE" id="PS50297">
    <property type="entry name" value="ANK_REP_REGION"/>
    <property type="match status" value="2"/>
</dbReference>
<dbReference type="PRINTS" id="PR01415">
    <property type="entry name" value="ANKYRIN"/>
</dbReference>
<name>A0A915KST4_ROMCU</name>
<proteinExistence type="predicted"/>
<dbReference type="SMART" id="SM00248">
    <property type="entry name" value="ANK"/>
    <property type="match status" value="5"/>
</dbReference>
<feature type="repeat" description="ANK" evidence="1">
    <location>
        <begin position="140"/>
        <end position="172"/>
    </location>
</feature>
<dbReference type="InterPro" id="IPR052771">
    <property type="entry name" value="Neurotrophin_sig_adaptor"/>
</dbReference>
<sequence>MNGLGLKTKIPPTLLHIEQLQKSYFQSIEANDLEAVNDFIIKNVSTNKIPLDARNESGETPLTVSARLGRIQLVDFLIRCGSDVDAKDLVLFFLSQNTVFGRNHFQELWSPLLNAAKEGFLEIVQLLVNAEADIEQPDVGGWTPLYWACYKNRLSVVKFLIQSGAEVNISDEYGMAPILWVSGRGYAETLKELVDAGARTDCRDRFGNNPLFWACKKGSFDEVNTLLCAGSPIDVVGVF</sequence>
<dbReference type="PANTHER" id="PTHR24116:SF0">
    <property type="entry name" value="KINASE D-INTERACTING SUBSTRATE OF 220 KDA"/>
    <property type="match status" value="1"/>
</dbReference>
<dbReference type="InterPro" id="IPR036770">
    <property type="entry name" value="Ankyrin_rpt-contain_sf"/>
</dbReference>
<evidence type="ECO:0000313" key="2">
    <source>
        <dbReference type="Proteomes" id="UP000887565"/>
    </source>
</evidence>
<dbReference type="SUPFAM" id="SSF48403">
    <property type="entry name" value="Ankyrin repeat"/>
    <property type="match status" value="1"/>
</dbReference>
<feature type="repeat" description="ANK" evidence="1">
    <location>
        <begin position="107"/>
        <end position="139"/>
    </location>
</feature>
<dbReference type="PROSITE" id="PS50088">
    <property type="entry name" value="ANK_REPEAT"/>
    <property type="match status" value="3"/>
</dbReference>
<keyword evidence="1" id="KW-0040">ANK repeat</keyword>
<dbReference type="WBParaSite" id="nRc.2.0.1.t41954-RA">
    <property type="protein sequence ID" value="nRc.2.0.1.t41954-RA"/>
    <property type="gene ID" value="nRc.2.0.1.g41954"/>
</dbReference>
<protein>
    <submittedName>
        <fullName evidence="3">Uncharacterized protein</fullName>
    </submittedName>
</protein>